<dbReference type="InterPro" id="IPR022644">
    <property type="entry name" value="De-COase2_N"/>
</dbReference>
<feature type="binding site" evidence="6">
    <location>
        <position position="362"/>
    </location>
    <ligand>
        <name>substrate</name>
    </ligand>
</feature>
<protein>
    <recommendedName>
        <fullName evidence="6 7">Diaminopimelate decarboxylase</fullName>
        <shortName evidence="6">DAP decarboxylase</shortName>
        <shortName evidence="6">DAPDC</shortName>
        <ecNumber evidence="6 7">4.1.1.20</ecNumber>
    </recommendedName>
</protein>
<evidence type="ECO:0000256" key="7">
    <source>
        <dbReference type="NCBIfam" id="TIGR01048"/>
    </source>
</evidence>
<feature type="modified residue" description="N6-(pyridoxal phosphate)lysine" evidence="6 8">
    <location>
        <position position="94"/>
    </location>
</feature>
<comment type="subunit">
    <text evidence="6">Homodimer.</text>
</comment>
<evidence type="ECO:0000259" key="11">
    <source>
        <dbReference type="Pfam" id="PF02784"/>
    </source>
</evidence>
<dbReference type="InterPro" id="IPR009006">
    <property type="entry name" value="Ala_racemase/Decarboxylase_C"/>
</dbReference>
<keyword evidence="3 6" id="KW-0663">Pyridoxal phosphate</keyword>
<dbReference type="OrthoDB" id="9802241at2"/>
<dbReference type="PRINTS" id="PR01181">
    <property type="entry name" value="DAPDCRBXLASE"/>
</dbReference>
<proteinExistence type="inferred from homology"/>
<dbReference type="InterPro" id="IPR000183">
    <property type="entry name" value="Orn/DAP/Arg_de-COase"/>
</dbReference>
<comment type="similarity">
    <text evidence="6">Belongs to the Orn/Lys/Arg decarboxylase class-II family. LysA subfamily.</text>
</comment>
<evidence type="ECO:0000259" key="10">
    <source>
        <dbReference type="Pfam" id="PF00278"/>
    </source>
</evidence>
<evidence type="ECO:0000313" key="12">
    <source>
        <dbReference type="EMBL" id="SEC77619.1"/>
    </source>
</evidence>
<dbReference type="PANTHER" id="PTHR43727:SF2">
    <property type="entry name" value="GROUP IV DECARBOXYLASE"/>
    <property type="match status" value="1"/>
</dbReference>
<sequence length="467" mass="49600">MPTAHPSGWAHADGALRGPHWLREPADPNALVDHLWSQTAVKADGVLTVGGVPLPELVREHGSPAYVLDEADFRARAVAFRDAFADYDVFYAGKAFLCTTVARWLAEDGLSLDVCSGGELTVAERAGFPMAKVGFHGNNKTLGELERAVELGVGRIIVDSFHEIERLAAITTELGRTTGVMIRVTAGVEAHTHEYIATAHEDQKFGFSIASGDALEAVRRVHAAPGLRLLGLHSHIGSQIFDTAGFEVAARRVLALHAQVSEEIGVEMPEMDLGGGFGIAYTTQDDPSDPSQLATEMTKIVEHECRALGIAEPRLSIEPGRAIVGPSVCTVYEVGTVKEVALDGGARRSYVSVDGGMSDNIRTALYDADYSATIASRASDATPTLARVVGKHCEAGDIVVKDEFLPGDVAPGDLVAVPGTGAYCRSMASNYNHALRPPVIGVRDGKTFTVLRRETVADLLATDVGVS</sequence>
<feature type="binding site" evidence="6">
    <location>
        <position position="423"/>
    </location>
    <ligand>
        <name>substrate</name>
    </ligand>
</feature>
<keyword evidence="5 6" id="KW-0456">Lyase</keyword>
<dbReference type="STRING" id="402596.SAMN04489844_2966"/>
<feature type="binding site" evidence="6">
    <location>
        <begin position="318"/>
        <end position="321"/>
    </location>
    <ligand>
        <name>pyridoxal 5'-phosphate</name>
        <dbReference type="ChEBI" id="CHEBI:597326"/>
    </ligand>
</feature>
<dbReference type="InterPro" id="IPR002986">
    <property type="entry name" value="DAP_deCOOHase_LysA"/>
</dbReference>
<dbReference type="Pfam" id="PF02784">
    <property type="entry name" value="Orn_Arg_deC_N"/>
    <property type="match status" value="1"/>
</dbReference>
<feature type="binding site" evidence="6">
    <location>
        <position position="394"/>
    </location>
    <ligand>
        <name>substrate</name>
    </ligand>
</feature>
<dbReference type="PANTHER" id="PTHR43727">
    <property type="entry name" value="DIAMINOPIMELATE DECARBOXYLASE"/>
    <property type="match status" value="1"/>
</dbReference>
<feature type="domain" description="Orn/DAP/Arg decarboxylase 2 C-terminal" evidence="10">
    <location>
        <begin position="326"/>
        <end position="421"/>
    </location>
</feature>
<feature type="binding site" evidence="6">
    <location>
        <position position="423"/>
    </location>
    <ligand>
        <name>pyridoxal 5'-phosphate</name>
        <dbReference type="ChEBI" id="CHEBI:597326"/>
    </ligand>
</feature>
<dbReference type="Gene3D" id="2.40.37.10">
    <property type="entry name" value="Lyase, Ornithine Decarboxylase, Chain A, domain 1"/>
    <property type="match status" value="1"/>
</dbReference>
<evidence type="ECO:0000256" key="8">
    <source>
        <dbReference type="PIRSR" id="PIRSR600183-50"/>
    </source>
</evidence>
<dbReference type="InterPro" id="IPR022643">
    <property type="entry name" value="De-COase2_C"/>
</dbReference>
<dbReference type="Pfam" id="PF00278">
    <property type="entry name" value="Orn_DAP_Arg_deC"/>
    <property type="match status" value="1"/>
</dbReference>
<feature type="active site" description="Proton donor" evidence="8">
    <location>
        <position position="393"/>
    </location>
</feature>
<keyword evidence="13" id="KW-1185">Reference proteome</keyword>
<dbReference type="EMBL" id="FNRT01000002">
    <property type="protein sequence ID" value="SEC77619.1"/>
    <property type="molecule type" value="Genomic_DNA"/>
</dbReference>
<keyword evidence="2 6" id="KW-0210">Decarboxylase</keyword>
<keyword evidence="6" id="KW-0028">Amino-acid biosynthesis</keyword>
<comment type="catalytic activity">
    <reaction evidence="6 9">
        <text>meso-2,6-diaminopimelate + H(+) = L-lysine + CO2</text>
        <dbReference type="Rhea" id="RHEA:15101"/>
        <dbReference type="ChEBI" id="CHEBI:15378"/>
        <dbReference type="ChEBI" id="CHEBI:16526"/>
        <dbReference type="ChEBI" id="CHEBI:32551"/>
        <dbReference type="ChEBI" id="CHEBI:57791"/>
        <dbReference type="EC" id="4.1.1.20"/>
    </reaction>
</comment>
<comment type="cofactor">
    <cofactor evidence="1 6 8 9">
        <name>pyridoxal 5'-phosphate</name>
        <dbReference type="ChEBI" id="CHEBI:597326"/>
    </cofactor>
</comment>
<dbReference type="PROSITE" id="PS00879">
    <property type="entry name" value="ODR_DC_2_2"/>
    <property type="match status" value="1"/>
</dbReference>
<organism evidence="12 13">
    <name type="scientific">Nocardioides exalbidus</name>
    <dbReference type="NCBI Taxonomy" id="402596"/>
    <lineage>
        <taxon>Bacteria</taxon>
        <taxon>Bacillati</taxon>
        <taxon>Actinomycetota</taxon>
        <taxon>Actinomycetes</taxon>
        <taxon>Propionibacteriales</taxon>
        <taxon>Nocardioidaceae</taxon>
        <taxon>Nocardioides</taxon>
    </lineage>
</organism>
<evidence type="ECO:0000256" key="4">
    <source>
        <dbReference type="ARBA" id="ARBA00023154"/>
    </source>
</evidence>
<dbReference type="SUPFAM" id="SSF51419">
    <property type="entry name" value="PLP-binding barrel"/>
    <property type="match status" value="1"/>
</dbReference>
<dbReference type="NCBIfam" id="TIGR01048">
    <property type="entry name" value="lysA"/>
    <property type="match status" value="1"/>
</dbReference>
<feature type="domain" description="Orn/DAP/Arg decarboxylase 2 N-terminal" evidence="11">
    <location>
        <begin position="71"/>
        <end position="324"/>
    </location>
</feature>
<dbReference type="SUPFAM" id="SSF50621">
    <property type="entry name" value="Alanine racemase C-terminal domain-like"/>
    <property type="match status" value="1"/>
</dbReference>
<feature type="binding site" evidence="6">
    <location>
        <position position="321"/>
    </location>
    <ligand>
        <name>substrate</name>
    </ligand>
</feature>
<comment type="pathway">
    <text evidence="6 9">Amino-acid biosynthesis; L-lysine biosynthesis via DAP pathway; L-lysine from DL-2,6-diaminopimelate: step 1/1.</text>
</comment>
<dbReference type="CDD" id="cd06828">
    <property type="entry name" value="PLPDE_III_DapDC"/>
    <property type="match status" value="1"/>
</dbReference>
<comment type="function">
    <text evidence="6">Specifically catalyzes the decarboxylation of meso-diaminopimelate (meso-DAP) to L-lysine.</text>
</comment>
<evidence type="ECO:0000256" key="6">
    <source>
        <dbReference type="HAMAP-Rule" id="MF_02120"/>
    </source>
</evidence>
<dbReference type="GO" id="GO:0008836">
    <property type="term" value="F:diaminopimelate decarboxylase activity"/>
    <property type="evidence" value="ECO:0007669"/>
    <property type="project" value="UniProtKB-UniRule"/>
</dbReference>
<evidence type="ECO:0000256" key="1">
    <source>
        <dbReference type="ARBA" id="ARBA00001933"/>
    </source>
</evidence>
<dbReference type="Gene3D" id="3.20.20.10">
    <property type="entry name" value="Alanine racemase"/>
    <property type="match status" value="1"/>
</dbReference>
<dbReference type="InterPro" id="IPR022657">
    <property type="entry name" value="De-COase2_CS"/>
</dbReference>
<keyword evidence="4 6" id="KW-0457">Lysine biosynthesis</keyword>
<name>A0A1H4V954_9ACTN</name>
<reference evidence="13" key="1">
    <citation type="submission" date="2016-10" db="EMBL/GenBank/DDBJ databases">
        <authorList>
            <person name="Varghese N."/>
            <person name="Submissions S."/>
        </authorList>
    </citation>
    <scope>NUCLEOTIDE SEQUENCE [LARGE SCALE GENOMIC DNA]</scope>
    <source>
        <strain evidence="13">DSM 22017</strain>
    </source>
</reference>
<evidence type="ECO:0000256" key="5">
    <source>
        <dbReference type="ARBA" id="ARBA00023239"/>
    </source>
</evidence>
<feature type="binding site" evidence="6">
    <location>
        <position position="276"/>
    </location>
    <ligand>
        <name>pyridoxal 5'-phosphate</name>
        <dbReference type="ChEBI" id="CHEBI:597326"/>
    </ligand>
</feature>
<dbReference type="Proteomes" id="UP000198742">
    <property type="component" value="Unassembled WGS sequence"/>
</dbReference>
<accession>A0A1H4V954</accession>
<dbReference type="InterPro" id="IPR022653">
    <property type="entry name" value="De-COase2_pyr-phos_BS"/>
</dbReference>
<dbReference type="AlphaFoldDB" id="A0A1H4V954"/>
<evidence type="ECO:0000256" key="2">
    <source>
        <dbReference type="ARBA" id="ARBA00022793"/>
    </source>
</evidence>
<dbReference type="GO" id="GO:0009089">
    <property type="term" value="P:lysine biosynthetic process via diaminopimelate"/>
    <property type="evidence" value="ECO:0007669"/>
    <property type="project" value="UniProtKB-UniRule"/>
</dbReference>
<dbReference type="UniPathway" id="UPA00034">
    <property type="reaction ID" value="UER00027"/>
</dbReference>
<evidence type="ECO:0000256" key="9">
    <source>
        <dbReference type="RuleBase" id="RU003738"/>
    </source>
</evidence>
<dbReference type="InterPro" id="IPR029066">
    <property type="entry name" value="PLP-binding_barrel"/>
</dbReference>
<dbReference type="HAMAP" id="MF_02120">
    <property type="entry name" value="LysA"/>
    <property type="match status" value="1"/>
</dbReference>
<dbReference type="GO" id="GO:0030170">
    <property type="term" value="F:pyridoxal phosphate binding"/>
    <property type="evidence" value="ECO:0007669"/>
    <property type="project" value="UniProtKB-UniRule"/>
</dbReference>
<gene>
    <name evidence="6" type="primary">lysA</name>
    <name evidence="12" type="ORF">SAMN04489844_2966</name>
</gene>
<dbReference type="PRINTS" id="PR01179">
    <property type="entry name" value="ODADCRBXLASE"/>
</dbReference>
<feature type="binding site" evidence="6">
    <location>
        <position position="366"/>
    </location>
    <ligand>
        <name>substrate</name>
    </ligand>
</feature>
<dbReference type="FunFam" id="3.20.20.10:FF:000003">
    <property type="entry name" value="Diaminopimelate decarboxylase"/>
    <property type="match status" value="1"/>
</dbReference>
<dbReference type="RefSeq" id="WP_090969785.1">
    <property type="nucleotide sequence ID" value="NZ_FNRT01000002.1"/>
</dbReference>
<dbReference type="EC" id="4.1.1.20" evidence="6 7"/>
<dbReference type="PROSITE" id="PS00878">
    <property type="entry name" value="ODR_DC_2_1"/>
    <property type="match status" value="1"/>
</dbReference>
<evidence type="ECO:0000313" key="13">
    <source>
        <dbReference type="Proteomes" id="UP000198742"/>
    </source>
</evidence>
<evidence type="ECO:0000256" key="3">
    <source>
        <dbReference type="ARBA" id="ARBA00022898"/>
    </source>
</evidence>